<comment type="caution">
    <text evidence="1">The sequence shown here is derived from an EMBL/GenBank/DDBJ whole genome shotgun (WGS) entry which is preliminary data.</text>
</comment>
<protein>
    <submittedName>
        <fullName evidence="1">Uncharacterized protein</fullName>
    </submittedName>
</protein>
<reference evidence="1" key="1">
    <citation type="submission" date="2023-03" db="EMBL/GenBank/DDBJ databases">
        <title>Chromosome-level genomes of two armyworms, Mythimna separata and Mythimna loreyi, provide insights into the biosynthesis and reception of sex pheromones.</title>
        <authorList>
            <person name="Zhao H."/>
        </authorList>
    </citation>
    <scope>NUCLEOTIDE SEQUENCE</scope>
    <source>
        <strain evidence="1">BeijingLab</strain>
        <tissue evidence="1">Pupa</tissue>
    </source>
</reference>
<keyword evidence="2" id="KW-1185">Reference proteome</keyword>
<dbReference type="Proteomes" id="UP001231518">
    <property type="component" value="Chromosome 4"/>
</dbReference>
<evidence type="ECO:0000313" key="1">
    <source>
        <dbReference type="EMBL" id="KAJ8713397.1"/>
    </source>
</evidence>
<proteinExistence type="predicted"/>
<evidence type="ECO:0000313" key="2">
    <source>
        <dbReference type="Proteomes" id="UP001231518"/>
    </source>
</evidence>
<accession>A0AAD7YEV3</accession>
<dbReference type="AlphaFoldDB" id="A0AAD7YEV3"/>
<dbReference type="EMBL" id="JARGEI010000020">
    <property type="protein sequence ID" value="KAJ8713397.1"/>
    <property type="molecule type" value="Genomic_DNA"/>
</dbReference>
<sequence length="571" mass="67306">MNDEDTHSLIIDIPKLRNFARSTLDNVKQKRTKQVVQGRAKFCRNYKDLCSLPAIKPLAVVTVRKDEVILPYIIYSRKQEKERTRQRMCTGLQDNYKAIYDEKRRRLHIDDPPNDVLTVTDHDPGFFTCVNGSFLSSYVAPYKSLKYLFNSQIRWRQEIGYRNDCMLNIDRNHQKEQEVYDLSTKRYMEQVKCFEAFVSADYRKSMLSLNKWEDVKLAVSQQTFELLCLAAKVFTNTSRIIGLDYRYGLQQKYGRFLYYLSPPSWRFHNRNFARSIEIEARGFDFGISSEEDTFSVMFEKLKRECYSGLVKPVLYFKHPDHLMKLFDGIEQQHLHHFTHVAALAPHAAFFRKGIKLFKDIIAQESAGTLNTIKQFQKLLKFSEDQCSQLQEKFFKIIRGFFYECVGHPEVLKFQTHLEFCYEKIYYEKPINMDMFATAKALEDVYMVYSKRLDAVTSDKIKGAVELYFESERGKYRRAKVAARELRQFERVERELLRAFAPAANGQQGVSIHVRRNSRKKLRSRSKFDQNRNTLTEAEVEYLTLFTDWTAKEDPSNYLHASAEDPGRFRTS</sequence>
<gene>
    <name evidence="1" type="ORF">PYW07_013767</name>
</gene>
<organism evidence="1 2">
    <name type="scientific">Mythimna separata</name>
    <name type="common">Oriental armyworm</name>
    <name type="synonym">Pseudaletia separata</name>
    <dbReference type="NCBI Taxonomy" id="271217"/>
    <lineage>
        <taxon>Eukaryota</taxon>
        <taxon>Metazoa</taxon>
        <taxon>Ecdysozoa</taxon>
        <taxon>Arthropoda</taxon>
        <taxon>Hexapoda</taxon>
        <taxon>Insecta</taxon>
        <taxon>Pterygota</taxon>
        <taxon>Neoptera</taxon>
        <taxon>Endopterygota</taxon>
        <taxon>Lepidoptera</taxon>
        <taxon>Glossata</taxon>
        <taxon>Ditrysia</taxon>
        <taxon>Noctuoidea</taxon>
        <taxon>Noctuidae</taxon>
        <taxon>Noctuinae</taxon>
        <taxon>Hadenini</taxon>
        <taxon>Mythimna</taxon>
    </lineage>
</organism>
<name>A0AAD7YEV3_MYTSE</name>